<accession>A0A7V3RGV8</accession>
<dbReference type="Gene3D" id="1.25.40.10">
    <property type="entry name" value="Tetratricopeptide repeat domain"/>
    <property type="match status" value="1"/>
</dbReference>
<evidence type="ECO:0008006" key="3">
    <source>
        <dbReference type="Google" id="ProtNLM"/>
    </source>
</evidence>
<keyword evidence="1" id="KW-0802">TPR repeat</keyword>
<dbReference type="Pfam" id="PF13181">
    <property type="entry name" value="TPR_8"/>
    <property type="match status" value="1"/>
</dbReference>
<evidence type="ECO:0000313" key="2">
    <source>
        <dbReference type="EMBL" id="HGE77899.1"/>
    </source>
</evidence>
<gene>
    <name evidence="2" type="ORF">ENX68_02720</name>
</gene>
<proteinExistence type="predicted"/>
<dbReference type="SUPFAM" id="SSF81901">
    <property type="entry name" value="HCP-like"/>
    <property type="match status" value="1"/>
</dbReference>
<name>A0A7V3RGV8_UNCW3</name>
<dbReference type="InterPro" id="IPR011990">
    <property type="entry name" value="TPR-like_helical_dom_sf"/>
</dbReference>
<dbReference type="SMART" id="SM00028">
    <property type="entry name" value="TPR"/>
    <property type="match status" value="2"/>
</dbReference>
<reference evidence="2" key="1">
    <citation type="journal article" date="2020" name="mSystems">
        <title>Genome- and Community-Level Interaction Insights into Carbon Utilization and Element Cycling Functions of Hydrothermarchaeota in Hydrothermal Sediment.</title>
        <authorList>
            <person name="Zhou Z."/>
            <person name="Liu Y."/>
            <person name="Xu W."/>
            <person name="Pan J."/>
            <person name="Luo Z.H."/>
            <person name="Li M."/>
        </authorList>
    </citation>
    <scope>NUCLEOTIDE SEQUENCE [LARGE SCALE GENOMIC DNA]</scope>
    <source>
        <strain evidence="2">SpSt-961</strain>
    </source>
</reference>
<feature type="repeat" description="TPR" evidence="1">
    <location>
        <begin position="24"/>
        <end position="57"/>
    </location>
</feature>
<comment type="caution">
    <text evidence="2">The sequence shown here is derived from an EMBL/GenBank/DDBJ whole genome shotgun (WGS) entry which is preliminary data.</text>
</comment>
<evidence type="ECO:0000256" key="1">
    <source>
        <dbReference type="PROSITE-ProRule" id="PRU00339"/>
    </source>
</evidence>
<protein>
    <recommendedName>
        <fullName evidence="3">Tetratricopeptide repeat protein</fullName>
    </recommendedName>
</protein>
<dbReference type="PROSITE" id="PS50005">
    <property type="entry name" value="TPR"/>
    <property type="match status" value="1"/>
</dbReference>
<dbReference type="InterPro" id="IPR019734">
    <property type="entry name" value="TPR_rpt"/>
</dbReference>
<sequence length="166" mass="19371">MMGKKMILLIFSICFLKAQEIDSTRIYLQIANTALSKGDYQVAIENYKSVLRFRPEHAAVAYNIPCCYSLLNNKPEALEWLKKAIDLGKYAFDEDEDLNNIRETKRYKKFLNKANKLLNRMKQIKPEPVILLPSDYDTNMSYSLLIYMHGWGSNPIDFSKNFQKMP</sequence>
<organism evidence="2">
    <name type="scientific">candidate division WOR-3 bacterium</name>
    <dbReference type="NCBI Taxonomy" id="2052148"/>
    <lineage>
        <taxon>Bacteria</taxon>
        <taxon>Bacteria division WOR-3</taxon>
    </lineage>
</organism>
<dbReference type="NCBIfam" id="NF047558">
    <property type="entry name" value="TPR_END_plus"/>
    <property type="match status" value="1"/>
</dbReference>
<dbReference type="EMBL" id="DTOZ01000072">
    <property type="protein sequence ID" value="HGE77899.1"/>
    <property type="molecule type" value="Genomic_DNA"/>
</dbReference>
<dbReference type="AlphaFoldDB" id="A0A7V3RGV8"/>